<dbReference type="InterPro" id="IPR029058">
    <property type="entry name" value="AB_hydrolase_fold"/>
</dbReference>
<dbReference type="EMBL" id="JAAQTL010000003">
    <property type="protein sequence ID" value="NID17412.1"/>
    <property type="molecule type" value="Genomic_DNA"/>
</dbReference>
<organism evidence="1 2">
    <name type="scientific">Luteibacter yeojuensis</name>
    <dbReference type="NCBI Taxonomy" id="345309"/>
    <lineage>
        <taxon>Bacteria</taxon>
        <taxon>Pseudomonadati</taxon>
        <taxon>Pseudomonadota</taxon>
        <taxon>Gammaproteobacteria</taxon>
        <taxon>Lysobacterales</taxon>
        <taxon>Rhodanobacteraceae</taxon>
        <taxon>Luteibacter</taxon>
    </lineage>
</organism>
<dbReference type="Gene3D" id="3.40.50.1820">
    <property type="entry name" value="alpha/beta hydrolase"/>
    <property type="match status" value="1"/>
</dbReference>
<keyword evidence="2" id="KW-1185">Reference proteome</keyword>
<accession>A0A7X5QY19</accession>
<name>A0A7X5QY19_9GAMM</name>
<gene>
    <name evidence="1" type="ORF">HBF32_18205</name>
</gene>
<reference evidence="1 2" key="1">
    <citation type="journal article" date="2006" name="Int. J. Syst. Evol. Microbiol.">
        <title>Dyella yeojuensis sp. nov., isolated from greenhouse soil in Korea.</title>
        <authorList>
            <person name="Kim B.Y."/>
            <person name="Weon H.Y."/>
            <person name="Lee K.H."/>
            <person name="Seok S.J."/>
            <person name="Kwon S.W."/>
            <person name="Go S.J."/>
            <person name="Stackebrandt E."/>
        </authorList>
    </citation>
    <scope>NUCLEOTIDE SEQUENCE [LARGE SCALE GENOMIC DNA]</scope>
    <source>
        <strain evidence="1 2">DSM 17673</strain>
    </source>
</reference>
<protein>
    <recommendedName>
        <fullName evidence="3">Alpha/beta hydrolase family protein</fullName>
    </recommendedName>
</protein>
<proteinExistence type="predicted"/>
<comment type="caution">
    <text evidence="1">The sequence shown here is derived from an EMBL/GenBank/DDBJ whole genome shotgun (WGS) entry which is preliminary data.</text>
</comment>
<dbReference type="RefSeq" id="WP_166701220.1">
    <property type="nucleotide sequence ID" value="NZ_JAAQTL010000003.1"/>
</dbReference>
<sequence length="124" mass="13674">MDNVTPEQRTAIAAQMRNQLENASPDAYRAQQLGYMRKVGTLDPKLAETVAPLNARSDQKAVARYMSEDAAADFRPALKHATLPILEISPYNAADFSAGPSRHYVMLDQPAAFQKTLVDFVNAH</sequence>
<evidence type="ECO:0008006" key="3">
    <source>
        <dbReference type="Google" id="ProtNLM"/>
    </source>
</evidence>
<dbReference type="Proteomes" id="UP000518878">
    <property type="component" value="Unassembled WGS sequence"/>
</dbReference>
<dbReference type="SUPFAM" id="SSF53474">
    <property type="entry name" value="alpha/beta-Hydrolases"/>
    <property type="match status" value="1"/>
</dbReference>
<evidence type="ECO:0000313" key="1">
    <source>
        <dbReference type="EMBL" id="NID17412.1"/>
    </source>
</evidence>
<dbReference type="AlphaFoldDB" id="A0A7X5QY19"/>
<evidence type="ECO:0000313" key="2">
    <source>
        <dbReference type="Proteomes" id="UP000518878"/>
    </source>
</evidence>